<evidence type="ECO:0000313" key="6">
    <source>
        <dbReference type="Proteomes" id="UP001156870"/>
    </source>
</evidence>
<dbReference type="Proteomes" id="UP001156870">
    <property type="component" value="Unassembled WGS sequence"/>
</dbReference>
<dbReference type="Pfam" id="PF13548">
    <property type="entry name" value="DUF4126"/>
    <property type="match status" value="1"/>
</dbReference>
<dbReference type="InterPro" id="IPR025196">
    <property type="entry name" value="DUF4126"/>
</dbReference>
<feature type="compositionally biased region" description="Low complexity" evidence="1">
    <location>
        <begin position="209"/>
        <end position="224"/>
    </location>
</feature>
<dbReference type="EMBL" id="BSPD01000054">
    <property type="protein sequence ID" value="GLS26524.1"/>
    <property type="molecule type" value="Genomic_DNA"/>
</dbReference>
<reference evidence="5 6" key="1">
    <citation type="journal article" date="2014" name="Int. J. Syst. Evol. Microbiol.">
        <title>Complete genome sequence of Corynebacterium casei LMG S-19264T (=DSM 44701T), isolated from a smear-ripened cheese.</title>
        <authorList>
            <consortium name="US DOE Joint Genome Institute (JGI-PGF)"/>
            <person name="Walter F."/>
            <person name="Albersmeier A."/>
            <person name="Kalinowski J."/>
            <person name="Ruckert C."/>
        </authorList>
    </citation>
    <scope>NUCLEOTIDE SEQUENCE [LARGE SCALE GENOMIC DNA]</scope>
    <source>
        <strain evidence="5 6">NBRC 110095</strain>
    </source>
</reference>
<feature type="domain" description="DUF4126" evidence="4">
    <location>
        <begin position="11"/>
        <end position="183"/>
    </location>
</feature>
<keyword evidence="2" id="KW-0472">Membrane</keyword>
<evidence type="ECO:0000259" key="4">
    <source>
        <dbReference type="Pfam" id="PF13548"/>
    </source>
</evidence>
<sequence length="288" mass="31157">MESYEMLVATIALTMGASWASGINLYATLLMLGLAGSTGNLDLPSDLEVLENPLVIGAAGIMYFVEFFVDKTPGVDSGWDTLHTFVRIPAGVLLAAGAVGEINPAMEVAAGILGGGLAATSHATKSGSRLLINTSPEPFSNWGASVTEDLLVIGGLWTALNHPVLFLILLIAFIALAVWMIPKLWRLLASVFRKLATILGFKTKRSDDSSSQNNSNTSSQSDDSVAIPLPHTQIPFEQAASLNQREKMDNLERLHQLYKNGVLTEEEFQKEKFKLLSNSYPEETQNPH</sequence>
<protein>
    <recommendedName>
        <fullName evidence="7">DUF4126 domain-containing protein</fullName>
    </recommendedName>
</protein>
<dbReference type="RefSeq" id="WP_232594713.1">
    <property type="nucleotide sequence ID" value="NZ_BSPD01000054.1"/>
</dbReference>
<keyword evidence="2" id="KW-0812">Transmembrane</keyword>
<keyword evidence="2" id="KW-1133">Transmembrane helix</keyword>
<evidence type="ECO:0000256" key="1">
    <source>
        <dbReference type="SAM" id="MobiDB-lite"/>
    </source>
</evidence>
<evidence type="ECO:0000313" key="5">
    <source>
        <dbReference type="EMBL" id="GLS26524.1"/>
    </source>
</evidence>
<accession>A0AA37WLX4</accession>
<feature type="region of interest" description="Disordered" evidence="1">
    <location>
        <begin position="204"/>
        <end position="225"/>
    </location>
</feature>
<comment type="caution">
    <text evidence="5">The sequence shown here is derived from an EMBL/GenBank/DDBJ whole genome shotgun (WGS) entry which is preliminary data.</text>
</comment>
<evidence type="ECO:0008006" key="7">
    <source>
        <dbReference type="Google" id="ProtNLM"/>
    </source>
</evidence>
<feature type="domain" description="SHOCT" evidence="3">
    <location>
        <begin position="251"/>
        <end position="272"/>
    </location>
</feature>
<feature type="transmembrane region" description="Helical" evidence="2">
    <location>
        <begin position="164"/>
        <end position="185"/>
    </location>
</feature>
<evidence type="ECO:0000256" key="2">
    <source>
        <dbReference type="SAM" id="Phobius"/>
    </source>
</evidence>
<dbReference type="AlphaFoldDB" id="A0AA37WLX4"/>
<name>A0AA37WLX4_9GAMM</name>
<dbReference type="Pfam" id="PF09851">
    <property type="entry name" value="SHOCT"/>
    <property type="match status" value="1"/>
</dbReference>
<proteinExistence type="predicted"/>
<gene>
    <name evidence="5" type="ORF">GCM10007877_22400</name>
</gene>
<organism evidence="5 6">
    <name type="scientific">Marinibactrum halimedae</name>
    <dbReference type="NCBI Taxonomy" id="1444977"/>
    <lineage>
        <taxon>Bacteria</taxon>
        <taxon>Pseudomonadati</taxon>
        <taxon>Pseudomonadota</taxon>
        <taxon>Gammaproteobacteria</taxon>
        <taxon>Cellvibrionales</taxon>
        <taxon>Cellvibrionaceae</taxon>
        <taxon>Marinibactrum</taxon>
    </lineage>
</organism>
<keyword evidence="6" id="KW-1185">Reference proteome</keyword>
<dbReference type="InterPro" id="IPR018649">
    <property type="entry name" value="SHOCT"/>
</dbReference>
<evidence type="ECO:0000259" key="3">
    <source>
        <dbReference type="Pfam" id="PF09851"/>
    </source>
</evidence>